<dbReference type="AlphaFoldDB" id="A0A2P8DAS7"/>
<dbReference type="SUPFAM" id="SSF52833">
    <property type="entry name" value="Thioredoxin-like"/>
    <property type="match status" value="1"/>
</dbReference>
<feature type="chain" id="PRO_5015186481" evidence="5">
    <location>
        <begin position="29"/>
        <end position="487"/>
    </location>
</feature>
<comment type="caution">
    <text evidence="7">The sequence shown here is derived from an EMBL/GenBank/DDBJ whole genome shotgun (WGS) entry which is preliminary data.</text>
</comment>
<dbReference type="Gene3D" id="3.40.30.10">
    <property type="entry name" value="Glutaredoxin"/>
    <property type="match status" value="1"/>
</dbReference>
<dbReference type="InterPro" id="IPR013766">
    <property type="entry name" value="Thioredoxin_domain"/>
</dbReference>
<dbReference type="RefSeq" id="WP_106521004.1">
    <property type="nucleotide sequence ID" value="NZ_PYGD01000001.1"/>
</dbReference>
<dbReference type="PANTHER" id="PTHR42852">
    <property type="entry name" value="THIOL:DISULFIDE INTERCHANGE PROTEIN DSBE"/>
    <property type="match status" value="1"/>
</dbReference>
<dbReference type="InterPro" id="IPR012336">
    <property type="entry name" value="Thioredoxin-like_fold"/>
</dbReference>
<dbReference type="GO" id="GO:0017004">
    <property type="term" value="P:cytochrome complex assembly"/>
    <property type="evidence" value="ECO:0007669"/>
    <property type="project" value="UniProtKB-KW"/>
</dbReference>
<reference evidence="7 8" key="1">
    <citation type="submission" date="2018-03" db="EMBL/GenBank/DDBJ databases">
        <title>Genomic Encyclopedia of Type Strains, Phase III (KMG-III): the genomes of soil and plant-associated and newly described type strains.</title>
        <authorList>
            <person name="Whitman W."/>
        </authorList>
    </citation>
    <scope>NUCLEOTIDE SEQUENCE [LARGE SCALE GENOMIC DNA]</scope>
    <source>
        <strain evidence="7 8">CGMCC 1.12700</strain>
    </source>
</reference>
<feature type="domain" description="Thioredoxin" evidence="6">
    <location>
        <begin position="339"/>
        <end position="487"/>
    </location>
</feature>
<keyword evidence="3" id="KW-1015">Disulfide bond</keyword>
<dbReference type="InterPro" id="IPR050553">
    <property type="entry name" value="Thioredoxin_ResA/DsbE_sf"/>
</dbReference>
<gene>
    <name evidence="7" type="ORF">B0I18_101442</name>
</gene>
<evidence type="ECO:0000256" key="5">
    <source>
        <dbReference type="SAM" id="SignalP"/>
    </source>
</evidence>
<accession>A0A2P8DAS7</accession>
<keyword evidence="5" id="KW-0732">Signal</keyword>
<keyword evidence="2" id="KW-0201">Cytochrome c-type biogenesis</keyword>
<dbReference type="PANTHER" id="PTHR42852:SF6">
    <property type="entry name" value="THIOL:DISULFIDE INTERCHANGE PROTEIN DSBE"/>
    <property type="match status" value="1"/>
</dbReference>
<evidence type="ECO:0000256" key="3">
    <source>
        <dbReference type="ARBA" id="ARBA00023157"/>
    </source>
</evidence>
<evidence type="ECO:0000313" key="7">
    <source>
        <dbReference type="EMBL" id="PSK94287.1"/>
    </source>
</evidence>
<proteinExistence type="predicted"/>
<comment type="subcellular location">
    <subcellularLocation>
        <location evidence="1">Cell envelope</location>
    </subcellularLocation>
</comment>
<keyword evidence="8" id="KW-1185">Reference proteome</keyword>
<protein>
    <submittedName>
        <fullName evidence="7">Thiol-disulfide isomerase/thioredoxin</fullName>
    </submittedName>
</protein>
<dbReference type="InterPro" id="IPR036249">
    <property type="entry name" value="Thioredoxin-like_sf"/>
</dbReference>
<evidence type="ECO:0000256" key="1">
    <source>
        <dbReference type="ARBA" id="ARBA00004196"/>
    </source>
</evidence>
<evidence type="ECO:0000259" key="6">
    <source>
        <dbReference type="PROSITE" id="PS51352"/>
    </source>
</evidence>
<keyword evidence="7" id="KW-0413">Isomerase</keyword>
<dbReference type="Pfam" id="PF13905">
    <property type="entry name" value="Thioredoxin_8"/>
    <property type="match status" value="1"/>
</dbReference>
<dbReference type="CDD" id="cd02966">
    <property type="entry name" value="TlpA_like_family"/>
    <property type="match status" value="1"/>
</dbReference>
<keyword evidence="4" id="KW-0676">Redox-active center</keyword>
<dbReference type="EMBL" id="PYGD01000001">
    <property type="protein sequence ID" value="PSK94287.1"/>
    <property type="molecule type" value="Genomic_DNA"/>
</dbReference>
<name>A0A2P8DAS7_9BACT</name>
<dbReference type="PROSITE" id="PS51352">
    <property type="entry name" value="THIOREDOXIN_2"/>
    <property type="match status" value="1"/>
</dbReference>
<dbReference type="GO" id="GO:0030313">
    <property type="term" value="C:cell envelope"/>
    <property type="evidence" value="ECO:0007669"/>
    <property type="project" value="UniProtKB-SubCell"/>
</dbReference>
<evidence type="ECO:0000256" key="4">
    <source>
        <dbReference type="ARBA" id="ARBA00023284"/>
    </source>
</evidence>
<evidence type="ECO:0000313" key="8">
    <source>
        <dbReference type="Proteomes" id="UP000240572"/>
    </source>
</evidence>
<dbReference type="OrthoDB" id="6399635at2"/>
<dbReference type="GO" id="GO:0016853">
    <property type="term" value="F:isomerase activity"/>
    <property type="evidence" value="ECO:0007669"/>
    <property type="project" value="UniProtKB-KW"/>
</dbReference>
<sequence>MQLNPKYLLTLSLLCLTALLTCCSSGSGQNTLAAHRDNATQAFKDTGNYAVYFINESDFAQAGFVRQPLFAGAFEPNLFVSNKKGNNTLRVSLDSETELFYSGDSHVKYYLQAGDTLYLHNNPQQQQRAPYVLESRHAARNAVIGFYQQARQERLPLLYAEMSNQLNGFIDKKKMNNFAALQAVYTQSLAFADTYFSKHKPEAGFDDFIKNDLRFDHYCKVFSYAPEKQIDSLVRHHYFSFDADAGSLFFKAESAYQGALYSYLMYTLRKKNGTADPALSLVLHTADSLYAPEAAALIKFIYLRNNINRLYPAQDKELRQAITALGQRPFARILSDKIAQIGYSSVNANKVVAPDGQTYTLDHIIKANTGKVLYLDLWASWCVPCQQAFAQYPSLFAAVDTSKVRFVLLSIDQSKEAWIKAVARNKLPSHVQHYLLVNPDKAVLKSMDALTIPRYKIYDKTGRISNNDAPGPGDQELPALLKDLIKK</sequence>
<evidence type="ECO:0000256" key="2">
    <source>
        <dbReference type="ARBA" id="ARBA00022748"/>
    </source>
</evidence>
<feature type="signal peptide" evidence="5">
    <location>
        <begin position="1"/>
        <end position="28"/>
    </location>
</feature>
<organism evidence="7 8">
    <name type="scientific">Taibaiella chishuiensis</name>
    <dbReference type="NCBI Taxonomy" id="1434707"/>
    <lineage>
        <taxon>Bacteria</taxon>
        <taxon>Pseudomonadati</taxon>
        <taxon>Bacteroidota</taxon>
        <taxon>Chitinophagia</taxon>
        <taxon>Chitinophagales</taxon>
        <taxon>Chitinophagaceae</taxon>
        <taxon>Taibaiella</taxon>
    </lineage>
</organism>
<dbReference type="Proteomes" id="UP000240572">
    <property type="component" value="Unassembled WGS sequence"/>
</dbReference>